<sequence>MDLKILTIVLIYFISESQGDIFLSVPFNEHFNRRSGTYEYRGKFFKNLKYLIRKISLDFPEVPYQNILLKREFKTSENIVNDIHTNNRYLQVQINGVSRYITLPSYHIVIEFVMHHGKKYFICNRSPFKTYKEAKIYCEHLEEFSQFKLQHIFLGKNLLASKIWRNTWKDCYYKCYSQNHFLELKKKIIRELCMLRNIDHESPIRYNKTLEFTANYHARINALVNKLLVAGDEKSKVHEVAAFINPPLASLQVNKWYNSYVEEQTDINRKSKKESKQFHLLLSPHIKEVGVGVTLYRRKLSIVLTFANLKYLIRTVSLEFPEVPYKSILFKREFITYENRVNDTRSDHRYLQVKINGKSRYITLPSNQVPVEFFEQNGRKYFFCNRSPFNTFNEARIYSKYIEAYSSLTSQYRLLGKYPVASRIWRNTWADCFYKCFSQNHFRELKMRFLTELGTIRIIFHHFPIRYNESLEIIAHRHASKNAKANKLSVAGDEKSDVHEVAAFTSPPFASLLINRLYNALLEEQKHKNNNILKSKKESRQFYLLLSPDISEVGIGAILYENKLSIVLTFA</sequence>
<accession>A0A090LGE2</accession>
<dbReference type="AlphaFoldDB" id="A0A090LGE2"/>
<dbReference type="Pfam" id="PF24100">
    <property type="entry name" value="DUF7381"/>
    <property type="match status" value="2"/>
</dbReference>
<reference evidence="2" key="1">
    <citation type="submission" date="2014-09" db="EMBL/GenBank/DDBJ databases">
        <authorList>
            <person name="Martin A.A."/>
        </authorList>
    </citation>
    <scope>NUCLEOTIDE SEQUENCE</scope>
    <source>
        <strain evidence="2">ED321 Heterogonic</strain>
    </source>
</reference>
<evidence type="ECO:0000259" key="1">
    <source>
        <dbReference type="Pfam" id="PF24100"/>
    </source>
</evidence>
<feature type="domain" description="DUF7381" evidence="1">
    <location>
        <begin position="305"/>
        <end position="400"/>
    </location>
</feature>
<dbReference type="WormBase" id="SRAE_2000126300">
    <property type="protein sequence ID" value="SRP12458"/>
    <property type="gene ID" value="WBGene00261466"/>
</dbReference>
<dbReference type="RefSeq" id="XP_024505795.1">
    <property type="nucleotide sequence ID" value="XM_024652194.1"/>
</dbReference>
<evidence type="ECO:0000313" key="2">
    <source>
        <dbReference type="EMBL" id="CEF66595.1"/>
    </source>
</evidence>
<protein>
    <recommendedName>
        <fullName evidence="1">DUF7381 domain-containing protein</fullName>
    </recommendedName>
</protein>
<evidence type="ECO:0000313" key="3">
    <source>
        <dbReference type="WormBase" id="SRAE_2000126300"/>
    </source>
</evidence>
<feature type="domain" description="DUF7381" evidence="1">
    <location>
        <begin position="21"/>
        <end position="139"/>
    </location>
</feature>
<proteinExistence type="predicted"/>
<dbReference type="GeneID" id="36378960"/>
<dbReference type="CTD" id="36378960"/>
<organism evidence="2">
    <name type="scientific">Strongyloides ratti</name>
    <name type="common">Parasitic roundworm</name>
    <dbReference type="NCBI Taxonomy" id="34506"/>
    <lineage>
        <taxon>Eukaryota</taxon>
        <taxon>Metazoa</taxon>
        <taxon>Ecdysozoa</taxon>
        <taxon>Nematoda</taxon>
        <taxon>Chromadorea</taxon>
        <taxon>Rhabditida</taxon>
        <taxon>Tylenchina</taxon>
        <taxon>Panagrolaimomorpha</taxon>
        <taxon>Strongyloidoidea</taxon>
        <taxon>Strongyloididae</taxon>
        <taxon>Strongyloides</taxon>
    </lineage>
</organism>
<name>A0A090LGE2_STRRB</name>
<dbReference type="InterPro" id="IPR055805">
    <property type="entry name" value="DUF7381"/>
</dbReference>
<dbReference type="EMBL" id="LN609529">
    <property type="protein sequence ID" value="CEF66595.1"/>
    <property type="molecule type" value="Genomic_DNA"/>
</dbReference>
<gene>
    <name evidence="2 3" type="ORF">SRAE_2000126300</name>
</gene>